<dbReference type="Gene3D" id="2.40.70.10">
    <property type="entry name" value="Acid Proteases"/>
    <property type="match status" value="2"/>
</dbReference>
<dbReference type="InterPro" id="IPR034164">
    <property type="entry name" value="Pepsin-like_dom"/>
</dbReference>
<gene>
    <name evidence="8" type="ORF">VP1G_01116</name>
</gene>
<dbReference type="OrthoDB" id="771136at2759"/>
<dbReference type="GO" id="GO:0006508">
    <property type="term" value="P:proteolysis"/>
    <property type="evidence" value="ECO:0007669"/>
    <property type="project" value="UniProtKB-KW"/>
</dbReference>
<dbReference type="STRING" id="694573.A0A194UQ44"/>
<dbReference type="PROSITE" id="PS00141">
    <property type="entry name" value="ASP_PROTEASE"/>
    <property type="match status" value="1"/>
</dbReference>
<evidence type="ECO:0000256" key="5">
    <source>
        <dbReference type="SAM" id="MobiDB-lite"/>
    </source>
</evidence>
<evidence type="ECO:0000313" key="8">
    <source>
        <dbReference type="EMBL" id="KUI53807.1"/>
    </source>
</evidence>
<dbReference type="Pfam" id="PF00026">
    <property type="entry name" value="Asp"/>
    <property type="match status" value="1"/>
</dbReference>
<keyword evidence="2 4" id="KW-0064">Aspartyl protease</keyword>
<comment type="similarity">
    <text evidence="1 4">Belongs to the peptidase A1 family.</text>
</comment>
<feature type="chain" id="PRO_5008265744" evidence="6">
    <location>
        <begin position="20"/>
        <end position="447"/>
    </location>
</feature>
<accession>A0A194UQ44</accession>
<feature type="region of interest" description="Disordered" evidence="5">
    <location>
        <begin position="411"/>
        <end position="447"/>
    </location>
</feature>
<dbReference type="PROSITE" id="PS51767">
    <property type="entry name" value="PEPTIDASE_A1"/>
    <property type="match status" value="1"/>
</dbReference>
<dbReference type="Proteomes" id="UP000078576">
    <property type="component" value="Unassembled WGS sequence"/>
</dbReference>
<evidence type="ECO:0000256" key="1">
    <source>
        <dbReference type="ARBA" id="ARBA00007447"/>
    </source>
</evidence>
<dbReference type="PANTHER" id="PTHR47966">
    <property type="entry name" value="BETA-SITE APP-CLEAVING ENZYME, ISOFORM A-RELATED"/>
    <property type="match status" value="1"/>
</dbReference>
<dbReference type="PANTHER" id="PTHR47966:SF51">
    <property type="entry name" value="BETA-SITE APP-CLEAVING ENZYME, ISOFORM A-RELATED"/>
    <property type="match status" value="1"/>
</dbReference>
<dbReference type="InterPro" id="IPR033121">
    <property type="entry name" value="PEPTIDASE_A1"/>
</dbReference>
<sequence length="447" mass="48163">MKCDIILATCVAVAATVFASPLPRNGVEYPVRRKYNGSIVNSPLTDWIKNENTDLQWYTTISIGTPPQQFNVLIDTGSQSLLLPSIKCTSCETQALFDPSKSSTFSWSPEESGQILFGTGGDTIPFNEPQGANCTIVTDTARIQGLTATAFTFFLCDQEGPALRSMPNIDGILGLGIQDESGLELFWDLYDQGVLADPVFGVYTPPDRVTGGELTVGGVDDAKFDDQLVWLDLDPLSVDHNSWAMNVQTIFISGEQLMVVSNNSDVTAPYPQSLSVLDTGTSFMMAPDYETARDIYAQISPRIYRIDSVGTWGALCTDMEAIKPELTFLFGSDGATQLNVTLPSNFFNLGPYPGMDGVCQAVINNYESPQVNSDGRGVWIAGSPLLKNYYTAWNGLDLKVGFAALTSTSSLSSSTQSNPHPTPVPASVDPQSSSTYSSASHFAKTGC</sequence>
<keyword evidence="4" id="KW-0645">Protease</keyword>
<dbReference type="PRINTS" id="PR00792">
    <property type="entry name" value="PEPSIN"/>
</dbReference>
<keyword evidence="6" id="KW-0732">Signal</keyword>
<keyword evidence="9" id="KW-1185">Reference proteome</keyword>
<organism evidence="8 9">
    <name type="scientific">Cytospora mali</name>
    <name type="common">Apple Valsa canker fungus</name>
    <name type="synonym">Valsa mali</name>
    <dbReference type="NCBI Taxonomy" id="578113"/>
    <lineage>
        <taxon>Eukaryota</taxon>
        <taxon>Fungi</taxon>
        <taxon>Dikarya</taxon>
        <taxon>Ascomycota</taxon>
        <taxon>Pezizomycotina</taxon>
        <taxon>Sordariomycetes</taxon>
        <taxon>Sordariomycetidae</taxon>
        <taxon>Diaporthales</taxon>
        <taxon>Cytosporaceae</taxon>
        <taxon>Cytospora</taxon>
    </lineage>
</organism>
<feature type="signal peptide" evidence="6">
    <location>
        <begin position="1"/>
        <end position="19"/>
    </location>
</feature>
<protein>
    <submittedName>
        <fullName evidence="8">Cathepsin E</fullName>
    </submittedName>
</protein>
<dbReference type="CDD" id="cd05471">
    <property type="entry name" value="pepsin_like"/>
    <property type="match status" value="1"/>
</dbReference>
<proteinExistence type="inferred from homology"/>
<dbReference type="InterPro" id="IPR001461">
    <property type="entry name" value="Aspartic_peptidase_A1"/>
</dbReference>
<feature type="domain" description="Peptidase A1" evidence="7">
    <location>
        <begin position="57"/>
        <end position="403"/>
    </location>
</feature>
<dbReference type="InterPro" id="IPR021109">
    <property type="entry name" value="Peptidase_aspartic_dom_sf"/>
</dbReference>
<dbReference type="AlphaFoldDB" id="A0A194UQ44"/>
<evidence type="ECO:0000256" key="3">
    <source>
        <dbReference type="PIRSR" id="PIRSR601461-1"/>
    </source>
</evidence>
<evidence type="ECO:0000256" key="2">
    <source>
        <dbReference type="ARBA" id="ARBA00022750"/>
    </source>
</evidence>
<reference evidence="9" key="1">
    <citation type="submission" date="2014-12" db="EMBL/GenBank/DDBJ databases">
        <title>Genome Sequence of Valsa Canker Pathogens Uncovers a Specific Adaption of Colonization on Woody Bark.</title>
        <authorList>
            <person name="Yin Z."/>
            <person name="Liu H."/>
            <person name="Gao X."/>
            <person name="Li Z."/>
            <person name="Song N."/>
            <person name="Ke X."/>
            <person name="Dai Q."/>
            <person name="Wu Y."/>
            <person name="Sun Y."/>
            <person name="Xu J.-R."/>
            <person name="Kang Z.K."/>
            <person name="Wang L."/>
            <person name="Huang L."/>
        </authorList>
    </citation>
    <scope>NUCLEOTIDE SEQUENCE [LARGE SCALE GENOMIC DNA]</scope>
    <source>
        <strain evidence="9">SXYL134</strain>
    </source>
</reference>
<feature type="active site" evidence="3">
    <location>
        <position position="75"/>
    </location>
</feature>
<dbReference type="InterPro" id="IPR001969">
    <property type="entry name" value="Aspartic_peptidase_AS"/>
</dbReference>
<evidence type="ECO:0000313" key="9">
    <source>
        <dbReference type="Proteomes" id="UP000078576"/>
    </source>
</evidence>
<dbReference type="GO" id="GO:0000324">
    <property type="term" value="C:fungal-type vacuole"/>
    <property type="evidence" value="ECO:0007669"/>
    <property type="project" value="TreeGrafter"/>
</dbReference>
<dbReference type="SUPFAM" id="SSF50630">
    <property type="entry name" value="Acid proteases"/>
    <property type="match status" value="1"/>
</dbReference>
<feature type="active site" evidence="3">
    <location>
        <position position="278"/>
    </location>
</feature>
<name>A0A194UQ44_CYTMA</name>
<evidence type="ECO:0000259" key="7">
    <source>
        <dbReference type="PROSITE" id="PS51767"/>
    </source>
</evidence>
<dbReference type="GO" id="GO:0004190">
    <property type="term" value="F:aspartic-type endopeptidase activity"/>
    <property type="evidence" value="ECO:0007669"/>
    <property type="project" value="UniProtKB-KW"/>
</dbReference>
<keyword evidence="4" id="KW-0378">Hydrolase</keyword>
<evidence type="ECO:0000256" key="6">
    <source>
        <dbReference type="SAM" id="SignalP"/>
    </source>
</evidence>
<dbReference type="EMBL" id="KN714670">
    <property type="protein sequence ID" value="KUI53807.1"/>
    <property type="molecule type" value="Genomic_DNA"/>
</dbReference>
<evidence type="ECO:0000256" key="4">
    <source>
        <dbReference type="RuleBase" id="RU000454"/>
    </source>
</evidence>